<dbReference type="SUPFAM" id="SSF50044">
    <property type="entry name" value="SH3-domain"/>
    <property type="match status" value="1"/>
</dbReference>
<dbReference type="InterPro" id="IPR001452">
    <property type="entry name" value="SH3_domain"/>
</dbReference>
<evidence type="ECO:0000256" key="1">
    <source>
        <dbReference type="ARBA" id="ARBA00022443"/>
    </source>
</evidence>
<feature type="compositionally biased region" description="Gly residues" evidence="3">
    <location>
        <begin position="976"/>
        <end position="1005"/>
    </location>
</feature>
<accession>A0A5N6JS24</accession>
<feature type="compositionally biased region" description="Basic and acidic residues" evidence="3">
    <location>
        <begin position="363"/>
        <end position="373"/>
    </location>
</feature>
<feature type="compositionally biased region" description="Basic and acidic residues" evidence="3">
    <location>
        <begin position="909"/>
        <end position="919"/>
    </location>
</feature>
<keyword evidence="6" id="KW-1185">Reference proteome</keyword>
<feature type="compositionally biased region" description="Polar residues" evidence="3">
    <location>
        <begin position="241"/>
        <end position="251"/>
    </location>
</feature>
<dbReference type="EMBL" id="VIGI01000017">
    <property type="protein sequence ID" value="KAB8290440.1"/>
    <property type="molecule type" value="Genomic_DNA"/>
</dbReference>
<dbReference type="AlphaFoldDB" id="A0A5N6JS24"/>
<feature type="compositionally biased region" description="Basic and acidic residues" evidence="3">
    <location>
        <begin position="298"/>
        <end position="310"/>
    </location>
</feature>
<evidence type="ECO:0000313" key="5">
    <source>
        <dbReference type="EMBL" id="KAB8290440.1"/>
    </source>
</evidence>
<sequence length="1012" mass="110814">MPDEFAVPVKGIIKALEVGIKLTKRIATSASQGPQNLIYISELAQALQRNLEKSSQAIADAYRDAVGSCGEDFAKALMEDEAIQNRLKEVKIDLRDQIDECQDFDENLESFQQSAFTSVKQQSKRCRTECTFIFNNVRDRIDQTDLNHFRMEDRSPPLSPVHIPIRGQTPRPTPVQVPINPTTPPPAASPLRVNRKNVESNENKVPVPEPSKTPPTKENPWSLSGPYFDVGPRTPPRCQSPEPSYQESLQATPPPHYGYETPPRQILIAKEIVYQRLNANEEFLERRRQSRLSFHNEIRKSGSSIEENRASETFSDGSMLTSPWSSYSSTSSPIERHSSRGSGYDDLIGRKRSQGQTSHGGSSRHDSLRDRDATPASSNTTKPDNEHFSPASLKPPTPLSATPMSPGISEYQPSESGTSLWMKSPVSPPMSEAHDPASWGRLAPVTTTPSSTTSLATTLQLPGYGAGIEDGLEVVPVFESGLEVVPNQDPEPVPMQPPNPIVENRSQSQLAMHRATPSLRSIDCPMRHDSSFYKFDGFCPGAKAMIRGETGFKVVKRPSKDQGHYSATLSARCIKCAYEVGWNDVEKDRLLDRSGIYSNTGIRWRQRFISKCHLKTTSVDDPIYGCIFCIEDHHTVEDHDATVFFSVTSLFRHLARHPRPLPQVTGITTVYGIQPPSVLDFDIQFTIHEPKLSTYCMSEIASEVATRPAAHTTITHHPKPTSKTFRDPDGQPTMHFADGAKIVGITFPERFGGNWCIGYHDGECGSFPANTISLLSPPRDEVRMNPQSSLQAVAKWDWKPKDKEEGWLKFSKGERIYNVGYAWQDQWCWSGCTVKGKWGLFPSVFVEDLMSTDSSSGNAKASKILGTDIEKKERGGLGAAFGFSGGKSRKVNFPLSRNRSARGPQSPVQKEERVERERSGSSLSMSGFMGGLGHRRAASVRSNGSSASTPSSPLVSSQSGLETDRRPGTAGAEGSLSGGVRGSGSSAGGGNRGSSGSGSGSGGLAGSSWLRS</sequence>
<feature type="compositionally biased region" description="Pro residues" evidence="3">
    <location>
        <begin position="171"/>
        <end position="188"/>
    </location>
</feature>
<evidence type="ECO:0000256" key="3">
    <source>
        <dbReference type="SAM" id="MobiDB-lite"/>
    </source>
</evidence>
<evidence type="ECO:0000313" key="6">
    <source>
        <dbReference type="Proteomes" id="UP000326757"/>
    </source>
</evidence>
<name>A0A5N6JS24_MONLA</name>
<feature type="region of interest" description="Disordered" evidence="3">
    <location>
        <begin position="298"/>
        <end position="437"/>
    </location>
</feature>
<dbReference type="Proteomes" id="UP000326757">
    <property type="component" value="Unassembled WGS sequence"/>
</dbReference>
<feature type="compositionally biased region" description="Low complexity" evidence="3">
    <location>
        <begin position="942"/>
        <end position="959"/>
    </location>
</feature>
<organism evidence="5 6">
    <name type="scientific">Monilinia laxa</name>
    <name type="common">Brown rot fungus</name>
    <name type="synonym">Sclerotinia laxa</name>
    <dbReference type="NCBI Taxonomy" id="61186"/>
    <lineage>
        <taxon>Eukaryota</taxon>
        <taxon>Fungi</taxon>
        <taxon>Dikarya</taxon>
        <taxon>Ascomycota</taxon>
        <taxon>Pezizomycotina</taxon>
        <taxon>Leotiomycetes</taxon>
        <taxon>Helotiales</taxon>
        <taxon>Sclerotiniaceae</taxon>
        <taxon>Monilinia</taxon>
    </lineage>
</organism>
<dbReference type="SMART" id="SM00326">
    <property type="entry name" value="SH3"/>
    <property type="match status" value="1"/>
</dbReference>
<protein>
    <recommendedName>
        <fullName evidence="4">SH3 domain-containing protein</fullName>
    </recommendedName>
</protein>
<dbReference type="OrthoDB" id="5243589at2759"/>
<dbReference type="PROSITE" id="PS50002">
    <property type="entry name" value="SH3"/>
    <property type="match status" value="1"/>
</dbReference>
<reference evidence="5 6" key="1">
    <citation type="submission" date="2019-06" db="EMBL/GenBank/DDBJ databases">
        <title>Genome Sequence of the Brown Rot Fungal Pathogen Monilinia laxa.</title>
        <authorList>
            <person name="De Miccolis Angelini R.M."/>
            <person name="Landi L."/>
            <person name="Abate D."/>
            <person name="Pollastro S."/>
            <person name="Romanazzi G."/>
            <person name="Faretra F."/>
        </authorList>
    </citation>
    <scope>NUCLEOTIDE SEQUENCE [LARGE SCALE GENOMIC DNA]</scope>
    <source>
        <strain evidence="5 6">Mlax316</strain>
    </source>
</reference>
<dbReference type="Gene3D" id="2.30.30.40">
    <property type="entry name" value="SH3 Domains"/>
    <property type="match status" value="1"/>
</dbReference>
<evidence type="ECO:0000259" key="4">
    <source>
        <dbReference type="PROSITE" id="PS50002"/>
    </source>
</evidence>
<proteinExistence type="predicted"/>
<evidence type="ECO:0000256" key="2">
    <source>
        <dbReference type="PROSITE-ProRule" id="PRU00192"/>
    </source>
</evidence>
<comment type="caution">
    <text evidence="5">The sequence shown here is derived from an EMBL/GenBank/DDBJ whole genome shotgun (WGS) entry which is preliminary data.</text>
</comment>
<keyword evidence="1 2" id="KW-0728">SH3 domain</keyword>
<feature type="domain" description="SH3" evidence="4">
    <location>
        <begin position="787"/>
        <end position="851"/>
    </location>
</feature>
<feature type="region of interest" description="Disordered" evidence="3">
    <location>
        <begin position="892"/>
        <end position="1012"/>
    </location>
</feature>
<feature type="compositionally biased region" description="Polar residues" evidence="3">
    <location>
        <begin position="411"/>
        <end position="421"/>
    </location>
</feature>
<feature type="region of interest" description="Disordered" evidence="3">
    <location>
        <begin position="147"/>
        <end position="261"/>
    </location>
</feature>
<feature type="compositionally biased region" description="Low complexity" evidence="3">
    <location>
        <begin position="318"/>
        <end position="332"/>
    </location>
</feature>
<dbReference type="InterPro" id="IPR036028">
    <property type="entry name" value="SH3-like_dom_sf"/>
</dbReference>
<gene>
    <name evidence="5" type="ORF">EYC80_010872</name>
</gene>